<sequence>MLRENPALERASGPANSAQFIIDDHSESCVGVFETFETPPIQSGAPDSSVNCDSDDFADTFDHFRMTAVHNKDSEERYPDPRSTELVHLQRRLLPLQVENRELKARNRSLGRSLSEHGPSYMDIECKYDGRVNWSVSAA</sequence>
<gene>
    <name evidence="2" type="primary">LOC114828540</name>
</gene>
<dbReference type="KEGG" id="goe:114828540"/>
<evidence type="ECO:0000313" key="2">
    <source>
        <dbReference type="RefSeq" id="XP_028968889.1"/>
    </source>
</evidence>
<organism evidence="1 2">
    <name type="scientific">Galendromus occidentalis</name>
    <name type="common">western predatory mite</name>
    <dbReference type="NCBI Taxonomy" id="34638"/>
    <lineage>
        <taxon>Eukaryota</taxon>
        <taxon>Metazoa</taxon>
        <taxon>Ecdysozoa</taxon>
        <taxon>Arthropoda</taxon>
        <taxon>Chelicerata</taxon>
        <taxon>Arachnida</taxon>
        <taxon>Acari</taxon>
        <taxon>Parasitiformes</taxon>
        <taxon>Mesostigmata</taxon>
        <taxon>Gamasina</taxon>
        <taxon>Phytoseioidea</taxon>
        <taxon>Phytoseiidae</taxon>
        <taxon>Typhlodrominae</taxon>
        <taxon>Galendromus</taxon>
    </lineage>
</organism>
<proteinExistence type="predicted"/>
<accession>A0AAJ7SI33</accession>
<reference evidence="2" key="1">
    <citation type="submission" date="2025-08" db="UniProtKB">
        <authorList>
            <consortium name="RefSeq"/>
        </authorList>
    </citation>
    <scope>IDENTIFICATION</scope>
</reference>
<protein>
    <submittedName>
        <fullName evidence="2">Uncharacterized protein LOC114828540</fullName>
    </submittedName>
</protein>
<evidence type="ECO:0000313" key="1">
    <source>
        <dbReference type="Proteomes" id="UP000694867"/>
    </source>
</evidence>
<dbReference type="AlphaFoldDB" id="A0AAJ7SI33"/>
<keyword evidence="1" id="KW-1185">Reference proteome</keyword>
<dbReference type="RefSeq" id="XP_028968889.1">
    <property type="nucleotide sequence ID" value="XM_029113056.1"/>
</dbReference>
<dbReference type="Proteomes" id="UP000694867">
    <property type="component" value="Unplaced"/>
</dbReference>
<dbReference type="GeneID" id="114828540"/>
<name>A0AAJ7SI33_9ACAR</name>